<dbReference type="RefSeq" id="WP_012778374.1">
    <property type="nucleotide sequence ID" value="NC_020549.1"/>
</dbReference>
<organism evidence="1 2">
    <name type="scientific">Candidatus Liberibacter asiaticus str. gxpsy</name>
    <dbReference type="NCBI Taxonomy" id="1174529"/>
    <lineage>
        <taxon>Bacteria</taxon>
        <taxon>Pseudomonadati</taxon>
        <taxon>Pseudomonadota</taxon>
        <taxon>Alphaproteobacteria</taxon>
        <taxon>Hyphomicrobiales</taxon>
        <taxon>Rhizobiaceae</taxon>
        <taxon>Liberibacter</taxon>
    </lineage>
</organism>
<keyword evidence="2" id="KW-1185">Reference proteome</keyword>
<name>A0ABM5NEQ3_LIBAS</name>
<proteinExistence type="predicted"/>
<evidence type="ECO:0000313" key="1">
    <source>
        <dbReference type="EMBL" id="AGH16395.1"/>
    </source>
</evidence>
<dbReference type="Proteomes" id="UP000011820">
    <property type="component" value="Chromosome"/>
</dbReference>
<protein>
    <recommendedName>
        <fullName evidence="3">Lipoprotein</fullName>
    </recommendedName>
</protein>
<evidence type="ECO:0008006" key="3">
    <source>
        <dbReference type="Google" id="ProtNLM"/>
    </source>
</evidence>
<sequence length="68" mass="7695">MDHRKKTIVLITILSTLAGCDSESKKIEKNINDTRRENAKLSTKYREIVESYTPAMEGISIIDVTLVI</sequence>
<gene>
    <name evidence="1" type="ORF">WSI_00100</name>
</gene>
<evidence type="ECO:0000313" key="2">
    <source>
        <dbReference type="Proteomes" id="UP000011820"/>
    </source>
</evidence>
<reference evidence="1 2" key="1">
    <citation type="journal article" date="2013" name="Genome Announc.">
        <title>Complete Genome Sequence of a Chinese Strain of 'Candidatus Liberibacter asiaticus'.</title>
        <authorList>
            <person name="Lin H."/>
            <person name="Han C.S."/>
            <person name="Liu B."/>
            <person name="Lou B."/>
            <person name="Bai X."/>
            <person name="Deng C."/>
            <person name="Civerolo E.L."/>
            <person name="Gupta G."/>
        </authorList>
    </citation>
    <scope>NUCLEOTIDE SEQUENCE [LARGE SCALE GENOMIC DNA]</scope>
    <source>
        <strain evidence="2">gxpsy</strain>
    </source>
</reference>
<dbReference type="GeneID" id="93076399"/>
<dbReference type="EMBL" id="CP004005">
    <property type="protein sequence ID" value="AGH16395.1"/>
    <property type="molecule type" value="Genomic_DNA"/>
</dbReference>
<dbReference type="PROSITE" id="PS51257">
    <property type="entry name" value="PROKAR_LIPOPROTEIN"/>
    <property type="match status" value="1"/>
</dbReference>
<accession>A0ABM5NEQ3</accession>